<dbReference type="Proteomes" id="UP000008130">
    <property type="component" value="Chromosome"/>
</dbReference>
<keyword evidence="2" id="KW-1185">Reference proteome</keyword>
<dbReference type="eggNOG" id="ENOG502ZC8T">
    <property type="taxonomic scope" value="Bacteria"/>
</dbReference>
<proteinExistence type="predicted"/>
<dbReference type="OrthoDB" id="8434031at2"/>
<dbReference type="KEGG" id="pgv:SL003B_2550"/>
<accession>F2J3E9</accession>
<dbReference type="PATRIC" id="fig|991905.3.peg.2613"/>
<dbReference type="RefSeq" id="WP_013653288.1">
    <property type="nucleotide sequence ID" value="NC_015259.1"/>
</dbReference>
<protein>
    <submittedName>
        <fullName evidence="1">Uncharacterized protein</fullName>
    </submittedName>
</protein>
<organism evidence="1 2">
    <name type="scientific">Polymorphum gilvum (strain LMG 25793 / CGMCC 1.9160 / SL003B-26A1)</name>
    <dbReference type="NCBI Taxonomy" id="991905"/>
    <lineage>
        <taxon>Bacteria</taxon>
        <taxon>Pseudomonadati</taxon>
        <taxon>Pseudomonadota</taxon>
        <taxon>Alphaproteobacteria</taxon>
        <taxon>Rhodobacterales</taxon>
        <taxon>Paracoccaceae</taxon>
        <taxon>Polymorphum</taxon>
    </lineage>
</organism>
<sequence length="364" mass="40944">MQFSIDVDAGTVISGWVVLENPGEIPTIIVEAGDNPPFELPANVNRPDLKDVGLHATGMAGFQIDGSIVPNVESLKSICLREKISNIEIYRRFDIKKNLERRVFVYTFSSLSQREMIRSITRKFSSSYLNIERYPYETINAILNSPTFRSVVCIGRPSYMRYAGALAAQGFFKSALLRDPFEELAERLLLLRLASRTQNPTLVEQQLSGFMQLRPFVDRLDFNSDRDLRFAFRALTMEQKACISNPVTRILACEIGEMAERRHVGLALDHLSKMELVGTMTQFEAFRTMFNSLLGEEIILHAEHQDVKPVSELAKRLSGINTVVQLIEHDLALYSYAEEAVLEGVSTWNADIGQKNGGSAFPDA</sequence>
<dbReference type="EMBL" id="CP002568">
    <property type="protein sequence ID" value="ADZ70974.1"/>
    <property type="molecule type" value="Genomic_DNA"/>
</dbReference>
<evidence type="ECO:0000313" key="1">
    <source>
        <dbReference type="EMBL" id="ADZ70974.1"/>
    </source>
</evidence>
<name>F2J3E9_POLGS</name>
<gene>
    <name evidence="1" type="ordered locus">SL003B_2550</name>
</gene>
<evidence type="ECO:0000313" key="2">
    <source>
        <dbReference type="Proteomes" id="UP000008130"/>
    </source>
</evidence>
<dbReference type="HOGENOM" id="CLU_796475_0_0_5"/>
<dbReference type="AlphaFoldDB" id="F2J3E9"/>
<reference evidence="1 2" key="1">
    <citation type="journal article" date="2011" name="J. Bacteriol.">
        <title>Complete genome sequence of Polymorphum gilvum SL003B-26A1T, a crude oil-degrading bacterium from oil-polluted saline soil.</title>
        <authorList>
            <person name="Li S.G."/>
            <person name="Tang Y.Q."/>
            <person name="Nie Y."/>
            <person name="Cai M."/>
            <person name="Wu X.L."/>
        </authorList>
    </citation>
    <scope>NUCLEOTIDE SEQUENCE [LARGE SCALE GENOMIC DNA]</scope>
    <source>
        <strain evidence="2">LMG 25793 / CGMCC 1.9160 / SL003B-26A1</strain>
    </source>
</reference>